<dbReference type="SMART" id="SM00408">
    <property type="entry name" value="IGc2"/>
    <property type="match status" value="2"/>
</dbReference>
<feature type="domain" description="Ig-like" evidence="3">
    <location>
        <begin position="420"/>
        <end position="512"/>
    </location>
</feature>
<dbReference type="RefSeq" id="XP_034114696.1">
    <property type="nucleotide sequence ID" value="XM_034258805.2"/>
</dbReference>
<reference evidence="5 6" key="1">
    <citation type="submission" date="2025-04" db="UniProtKB">
        <authorList>
            <consortium name="RefSeq"/>
        </authorList>
    </citation>
    <scope>IDENTIFICATION</scope>
    <source>
        <strain evidence="5 6">15112-1751.03</strain>
        <tissue evidence="5 6">Whole Adult</tissue>
    </source>
</reference>
<dbReference type="InterPro" id="IPR003598">
    <property type="entry name" value="Ig_sub2"/>
</dbReference>
<evidence type="ECO:0000313" key="6">
    <source>
        <dbReference type="RefSeq" id="XP_034114698.1"/>
    </source>
</evidence>
<dbReference type="InterPro" id="IPR013783">
    <property type="entry name" value="Ig-like_fold"/>
</dbReference>
<proteinExistence type="predicted"/>
<dbReference type="PANTHER" id="PTHR23279">
    <property type="entry name" value="DEFECTIVE PROBOSCIS EXTENSION RESPONSE DPR -RELATED"/>
    <property type="match status" value="1"/>
</dbReference>
<dbReference type="SUPFAM" id="SSF48726">
    <property type="entry name" value="Immunoglobulin"/>
    <property type="match status" value="2"/>
</dbReference>
<feature type="compositionally biased region" description="Low complexity" evidence="1">
    <location>
        <begin position="11"/>
        <end position="36"/>
    </location>
</feature>
<feature type="region of interest" description="Disordered" evidence="1">
    <location>
        <begin position="209"/>
        <end position="261"/>
    </location>
</feature>
<dbReference type="CTD" id="2768670"/>
<keyword evidence="4" id="KW-1185">Reference proteome</keyword>
<evidence type="ECO:0000259" key="3">
    <source>
        <dbReference type="PROSITE" id="PS50835"/>
    </source>
</evidence>
<feature type="compositionally biased region" description="Low complexity" evidence="1">
    <location>
        <begin position="95"/>
        <end position="135"/>
    </location>
</feature>
<sequence length="671" mass="71261">MATFQMETRQHQQQQQQQQQRTNLKQRAAAAATTTTKRQRQQRHTNPVHNLNLNLKESSHFATQLLAEAEAKAKATTFTSCTRLQPTCSTVASPSSRRSSSRRGSNNNTTSNSNTSRSSHTTSRGSSSSISTGSNRNTIVDCSSCQRALIMLSMLVVVIVVISGNGVLAAQRDSYKSKDMSSSNNAIPNEGDAAAAAAAAAAAGAAAANGVTGSGSMTSTTNSNGSNKNSHTANTGSVTTDSSSSSSSGSSSSSSSNYKSNANANAVTTTTTTISGIPSSSLHKGNTIASPASGSGINRNSIDLIDDSRNGGPYFDKGASKNVTALLGKTAYLNCRVKNLGNKTMLLQVSWVRHRDIHLLTVGRYTYTSDQRFRAIHQPQTEDWMLQIKYPQHRDSGIYECQVSTTPHMSHYIQLTVVEPSTEIIGAPDLYIESGSTINLTCVILNSPEPPAYIFWNHNNAIINYDSPRGGVSVVTNKGETTTSFLLIKSARPSDSGHYQCNPSNAKPKSVTVHVLNGVSHSVSRGVPSSNAARGTSTSSHVSKSLSVSVPVCVLLQFGICQALHAALSCAAAAASSTGRRRRRGSGGGGGRSRSWISISISDRVKATLSVSGMRHILECILSLLSSLLSATWHWRWRGRGPKLQQQQSAATAAAIATATTFRQVYEADIR</sequence>
<dbReference type="Proteomes" id="UP000515160">
    <property type="component" value="Chromosome 2R"/>
</dbReference>
<dbReference type="GO" id="GO:0050808">
    <property type="term" value="P:synapse organization"/>
    <property type="evidence" value="ECO:0007669"/>
    <property type="project" value="TreeGrafter"/>
</dbReference>
<feature type="region of interest" description="Disordered" evidence="1">
    <location>
        <begin position="273"/>
        <end position="299"/>
    </location>
</feature>
<dbReference type="CDD" id="cd00096">
    <property type="entry name" value="Ig"/>
    <property type="match status" value="1"/>
</dbReference>
<keyword evidence="2" id="KW-0472">Membrane</keyword>
<evidence type="ECO:0000256" key="1">
    <source>
        <dbReference type="SAM" id="MobiDB-lite"/>
    </source>
</evidence>
<protein>
    <submittedName>
        <fullName evidence="5 6">Serine-rich adhesin for platelets isoform X1</fullName>
    </submittedName>
</protein>
<gene>
    <name evidence="5 6 7 8 9" type="primary">LOC117574830</name>
</gene>
<feature type="compositionally biased region" description="Low complexity" evidence="1">
    <location>
        <begin position="209"/>
        <end position="232"/>
    </location>
</feature>
<keyword evidence="2" id="KW-1133">Transmembrane helix</keyword>
<feature type="compositionally biased region" description="Polar residues" evidence="1">
    <location>
        <begin position="44"/>
        <end position="54"/>
    </location>
</feature>
<keyword evidence="2" id="KW-0812">Transmembrane</keyword>
<dbReference type="InterPro" id="IPR007110">
    <property type="entry name" value="Ig-like_dom"/>
</dbReference>
<accession>A0A6P8XTM3</accession>
<dbReference type="InterPro" id="IPR037448">
    <property type="entry name" value="Zig-8"/>
</dbReference>
<evidence type="ECO:0000313" key="9">
    <source>
        <dbReference type="RefSeq" id="XP_051862510.1"/>
    </source>
</evidence>
<dbReference type="RefSeq" id="XP_034114698.1">
    <property type="nucleotide sequence ID" value="XM_034258807.2"/>
</dbReference>
<dbReference type="SMART" id="SM00409">
    <property type="entry name" value="IG"/>
    <property type="match status" value="2"/>
</dbReference>
<organism evidence="4 6">
    <name type="scientific">Drosophila albomicans</name>
    <name type="common">Fruit fly</name>
    <dbReference type="NCBI Taxonomy" id="7291"/>
    <lineage>
        <taxon>Eukaryota</taxon>
        <taxon>Metazoa</taxon>
        <taxon>Ecdysozoa</taxon>
        <taxon>Arthropoda</taxon>
        <taxon>Hexapoda</taxon>
        <taxon>Insecta</taxon>
        <taxon>Pterygota</taxon>
        <taxon>Neoptera</taxon>
        <taxon>Endopterygota</taxon>
        <taxon>Diptera</taxon>
        <taxon>Brachycera</taxon>
        <taxon>Muscomorpha</taxon>
        <taxon>Ephydroidea</taxon>
        <taxon>Drosophilidae</taxon>
        <taxon>Drosophila</taxon>
    </lineage>
</organism>
<dbReference type="PROSITE" id="PS50835">
    <property type="entry name" value="IG_LIKE"/>
    <property type="match status" value="2"/>
</dbReference>
<feature type="compositionally biased region" description="Polar residues" evidence="1">
    <location>
        <begin position="274"/>
        <end position="299"/>
    </location>
</feature>
<evidence type="ECO:0000313" key="5">
    <source>
        <dbReference type="RefSeq" id="XP_034114696.1"/>
    </source>
</evidence>
<feature type="region of interest" description="Disordered" evidence="1">
    <location>
        <begin position="87"/>
        <end position="135"/>
    </location>
</feature>
<dbReference type="RefSeq" id="XP_051862510.1">
    <property type="nucleotide sequence ID" value="XM_052006550.1"/>
</dbReference>
<feature type="compositionally biased region" description="Low complexity" evidence="1">
    <location>
        <begin position="242"/>
        <end position="261"/>
    </location>
</feature>
<dbReference type="FunFam" id="2.60.40.10:FF:000129">
    <property type="entry name" value="CLUMA_CG018772, isoform A"/>
    <property type="match status" value="1"/>
</dbReference>
<dbReference type="InterPro" id="IPR003599">
    <property type="entry name" value="Ig_sub"/>
</dbReference>
<feature type="domain" description="Ig-like" evidence="3">
    <location>
        <begin position="313"/>
        <end position="416"/>
    </location>
</feature>
<evidence type="ECO:0000256" key="2">
    <source>
        <dbReference type="SAM" id="Phobius"/>
    </source>
</evidence>
<evidence type="ECO:0000313" key="7">
    <source>
        <dbReference type="RefSeq" id="XP_034114700.1"/>
    </source>
</evidence>
<dbReference type="RefSeq" id="XP_034114700.1">
    <property type="nucleotide sequence ID" value="XM_034258809.2"/>
</dbReference>
<dbReference type="AlphaFoldDB" id="A0A6P8XTM3"/>
<dbReference type="PANTHER" id="PTHR23279:SF36">
    <property type="entry name" value="DEFECTIVE PROBOSCIS EXTENSION RESPONSE 9, ISOFORM A"/>
    <property type="match status" value="1"/>
</dbReference>
<evidence type="ECO:0000313" key="4">
    <source>
        <dbReference type="Proteomes" id="UP000515160"/>
    </source>
</evidence>
<name>A0A6P8XTM3_DROAB</name>
<evidence type="ECO:0000313" key="8">
    <source>
        <dbReference type="RefSeq" id="XP_034114701.1"/>
    </source>
</evidence>
<dbReference type="GeneID" id="117574830"/>
<feature type="region of interest" description="Disordered" evidence="1">
    <location>
        <begin position="1"/>
        <end position="54"/>
    </location>
</feature>
<dbReference type="GO" id="GO:0032589">
    <property type="term" value="C:neuron projection membrane"/>
    <property type="evidence" value="ECO:0007669"/>
    <property type="project" value="TreeGrafter"/>
</dbReference>
<dbReference type="FunFam" id="2.60.40.10:FF:000533">
    <property type="entry name" value="Uncharacterized protein, isoform A"/>
    <property type="match status" value="1"/>
</dbReference>
<dbReference type="RefSeq" id="XP_034114701.1">
    <property type="nucleotide sequence ID" value="XM_034258810.2"/>
</dbReference>
<dbReference type="OrthoDB" id="6365338at2759"/>
<dbReference type="InterPro" id="IPR013106">
    <property type="entry name" value="Ig_V-set"/>
</dbReference>
<dbReference type="InterPro" id="IPR036179">
    <property type="entry name" value="Ig-like_dom_sf"/>
</dbReference>
<dbReference type="Gene3D" id="2.60.40.10">
    <property type="entry name" value="Immunoglobulins"/>
    <property type="match status" value="2"/>
</dbReference>
<dbReference type="Pfam" id="PF13927">
    <property type="entry name" value="Ig_3"/>
    <property type="match status" value="1"/>
</dbReference>
<feature type="transmembrane region" description="Helical" evidence="2">
    <location>
        <begin position="148"/>
        <end position="170"/>
    </location>
</feature>
<dbReference type="Pfam" id="PF07686">
    <property type="entry name" value="V-set"/>
    <property type="match status" value="1"/>
</dbReference>